<feature type="domain" description="FAD/NAD(P)-binding" evidence="5">
    <location>
        <begin position="186"/>
        <end position="443"/>
    </location>
</feature>
<dbReference type="Gene3D" id="3.30.1360.120">
    <property type="entry name" value="Probable tRNA modification gtpase trme, domain 1"/>
    <property type="match status" value="1"/>
</dbReference>
<dbReference type="Pfam" id="PF01571">
    <property type="entry name" value="GCV_T"/>
    <property type="match status" value="1"/>
</dbReference>
<dbReference type="InterPro" id="IPR041854">
    <property type="entry name" value="BFD-like_2Fe2S-bd_dom_sf"/>
</dbReference>
<dbReference type="OrthoDB" id="5287468at2"/>
<dbReference type="SUPFAM" id="SSF51905">
    <property type="entry name" value="FAD/NAD(P)-binding domain"/>
    <property type="match status" value="1"/>
</dbReference>
<gene>
    <name evidence="8" type="ORF">FZ942_14805</name>
</gene>
<dbReference type="InterPro" id="IPR006277">
    <property type="entry name" value="Sarcosine_oxidase_asu"/>
</dbReference>
<dbReference type="Pfam" id="PF17806">
    <property type="entry name" value="SO_alpha_A3"/>
    <property type="match status" value="1"/>
</dbReference>
<evidence type="ECO:0000259" key="5">
    <source>
        <dbReference type="Pfam" id="PF07992"/>
    </source>
</evidence>
<accession>A0A5A9GMN1</accession>
<dbReference type="PRINTS" id="PR00469">
    <property type="entry name" value="PNDRDTASEII"/>
</dbReference>
<dbReference type="GO" id="GO:0046653">
    <property type="term" value="P:tetrahydrofolate metabolic process"/>
    <property type="evidence" value="ECO:0007669"/>
    <property type="project" value="InterPro"/>
</dbReference>
<dbReference type="SUPFAM" id="SSF103025">
    <property type="entry name" value="Folate-binding domain"/>
    <property type="match status" value="1"/>
</dbReference>
<feature type="domain" description="SoxA A3" evidence="7">
    <location>
        <begin position="537"/>
        <end position="620"/>
    </location>
</feature>
<dbReference type="PANTHER" id="PTHR43757:SF2">
    <property type="entry name" value="AMINOMETHYLTRANSFERASE, MITOCHONDRIAL"/>
    <property type="match status" value="1"/>
</dbReference>
<dbReference type="Gene3D" id="3.10.20.440">
    <property type="entry name" value="2Fe-2S iron-sulphur cluster binding domain, sarcosine oxidase, alpha subunit, N-terminal domain"/>
    <property type="match status" value="1"/>
</dbReference>
<feature type="domain" description="Aminomethyltransferase C-terminal" evidence="6">
    <location>
        <begin position="924"/>
        <end position="1010"/>
    </location>
</feature>
<dbReference type="InterPro" id="IPR006222">
    <property type="entry name" value="GCVT_N"/>
</dbReference>
<dbReference type="GO" id="GO:0008115">
    <property type="term" value="F:sarcosine oxidase activity"/>
    <property type="evidence" value="ECO:0007669"/>
    <property type="project" value="InterPro"/>
</dbReference>
<dbReference type="Gene3D" id="1.10.10.1100">
    <property type="entry name" value="BFD-like [2Fe-2S]-binding domain"/>
    <property type="match status" value="1"/>
</dbReference>
<protein>
    <submittedName>
        <fullName evidence="8">Sarcosine oxidase subunit alpha family protein</fullName>
    </submittedName>
</protein>
<dbReference type="SUPFAM" id="SSF101790">
    <property type="entry name" value="Aminomethyltransferase beta-barrel domain"/>
    <property type="match status" value="1"/>
</dbReference>
<name>A0A5A9GMN1_AZOLI</name>
<dbReference type="Pfam" id="PF07992">
    <property type="entry name" value="Pyr_redox_2"/>
    <property type="match status" value="1"/>
</dbReference>
<dbReference type="AlphaFoldDB" id="A0A5A9GMN1"/>
<evidence type="ECO:0000259" key="7">
    <source>
        <dbReference type="Pfam" id="PF17806"/>
    </source>
</evidence>
<dbReference type="NCBIfam" id="TIGR01372">
    <property type="entry name" value="soxA"/>
    <property type="match status" value="1"/>
</dbReference>
<dbReference type="Gene3D" id="3.50.50.60">
    <property type="entry name" value="FAD/NAD(P)-binding domain"/>
    <property type="match status" value="2"/>
</dbReference>
<evidence type="ECO:0000256" key="1">
    <source>
        <dbReference type="ARBA" id="ARBA00008609"/>
    </source>
</evidence>
<dbReference type="InterPro" id="IPR029043">
    <property type="entry name" value="GcvT/YgfZ_C"/>
</dbReference>
<dbReference type="EMBL" id="VTTN01000005">
    <property type="protein sequence ID" value="KAA0595666.1"/>
    <property type="molecule type" value="Genomic_DNA"/>
</dbReference>
<comment type="caution">
    <text evidence="8">The sequence shown here is derived from an EMBL/GenBank/DDBJ whole genome shotgun (WGS) entry which is preliminary data.</text>
</comment>
<evidence type="ECO:0000256" key="3">
    <source>
        <dbReference type="SAM" id="MobiDB-lite"/>
    </source>
</evidence>
<sequence length="1018" mass="108386">MDGVTPILDACPVRRAAQTNRLAGGGGIDRSRPLDFRFDGRDYQGYAGDTLASALLANGVRLLGRSYKYGRPRGIVSAGPEEPGALVTLGSGAALEPNIRPTMVPLRQGLEAFAQLSPAGTGPDPLGWIADRFSRFLPPGFYYKTFSWPRRLWPLYERMLRKAASSAPVPEQRDANRYEHRYMHCDVLVVGGGPAGLAAALAAGRAGASVVLADENAELGGALIDEPDTPAGRAARAWVAAMVGELDSLPEVETLKRTSVVAFHDHNYLIAVEERGDSMVPPPAQRLLKIRAREVVLATGAVERPLVFPDNDRPGVMLAGAVRTYLNRYAVMPGQTMVVFTNNDTAYRTALEAAGAGARVTVVDIRPQPRGALVRRARAAGIGVLPGHAVTAVRGRRAVRGVEIRALADDGRGVGAAAMELPCSVVAMSGGWIPSVQLFSQSGGRLRFRPDVGAHVPGEPPTLNRSRPAGACNGSFTLSACVAEGLAAGQAAAGQAEAGVGSGAEIPHPPPPGTDDEEEPALFLPHVPGPLPGPLPGKSFVDLQSDVTVADIVLAEREGYGAVEHLKRYTALGMGADQGRTSALNGLAVLAGQRGVGIGALGHTTFRPNLKPVRFGAIAGPHLGPSFTPQRRTPMHPWHEANGAVFEDTGTWIRPFCFPNPGETAEQAVRREARAARTGVGLLDASTLGKIEVQGPDAEEFLDRMYVTTRRGLAVGRCRYGMMLNENGVVFDDGVTTRLAPDHFLLSTNSSGAARVLRWLEEWLQTEWPDLDVFCTCVTEQWANATLVGPLARDLLRQVTDIDLDPARFPFMSMRQGTVAGLPARVFRIAYSGDLSFEINVPARHGLALWESLVRAGETFGLTPYGTEAMHLLRAEKGFIVVGQDTDGTVTPVDLGQGVPAATARDFVGKRSLFRADMLRDDRKQLVGLLTADPSLVLPVGTHLTDTPRPVPPVPTLGFVTTGHFSPAVGRSIALALVAGGRGRLGETVTAYRRDGGPHPVTIVPPCFYDPDGERRHA</sequence>
<evidence type="ECO:0000313" key="8">
    <source>
        <dbReference type="EMBL" id="KAA0595666.1"/>
    </source>
</evidence>
<dbReference type="Pfam" id="PF08669">
    <property type="entry name" value="GCV_T_C"/>
    <property type="match status" value="1"/>
</dbReference>
<dbReference type="Pfam" id="PF13510">
    <property type="entry name" value="Fer2_4"/>
    <property type="match status" value="1"/>
</dbReference>
<organism evidence="8 9">
    <name type="scientific">Azospirillum lipoferum</name>
    <dbReference type="NCBI Taxonomy" id="193"/>
    <lineage>
        <taxon>Bacteria</taxon>
        <taxon>Pseudomonadati</taxon>
        <taxon>Pseudomonadota</taxon>
        <taxon>Alphaproteobacteria</taxon>
        <taxon>Rhodospirillales</taxon>
        <taxon>Azospirillaceae</taxon>
        <taxon>Azospirillum</taxon>
    </lineage>
</organism>
<feature type="region of interest" description="Disordered" evidence="3">
    <location>
        <begin position="498"/>
        <end position="520"/>
    </location>
</feature>
<proteinExistence type="inferred from homology"/>
<reference evidence="8 9" key="1">
    <citation type="submission" date="2019-08" db="EMBL/GenBank/DDBJ databases">
        <authorList>
            <person name="Grouzdev D."/>
            <person name="Tikhonova E."/>
            <person name="Kravchenko I."/>
        </authorList>
    </citation>
    <scope>NUCLEOTIDE SEQUENCE [LARGE SCALE GENOMIC DNA]</scope>
    <source>
        <strain evidence="8 9">59b</strain>
    </source>
</reference>
<dbReference type="PRINTS" id="PR00368">
    <property type="entry name" value="FADPNR"/>
</dbReference>
<evidence type="ECO:0000256" key="2">
    <source>
        <dbReference type="ARBA" id="ARBA00023002"/>
    </source>
</evidence>
<keyword evidence="2" id="KW-0560">Oxidoreductase</keyword>
<dbReference type="InterPro" id="IPR042204">
    <property type="entry name" value="2Fe-2S-bd_N"/>
</dbReference>
<dbReference type="RefSeq" id="WP_149231851.1">
    <property type="nucleotide sequence ID" value="NZ_VTTN01000005.1"/>
</dbReference>
<evidence type="ECO:0000259" key="4">
    <source>
        <dbReference type="Pfam" id="PF01571"/>
    </source>
</evidence>
<dbReference type="InterPro" id="IPR028896">
    <property type="entry name" value="GcvT/YgfZ/DmdA"/>
</dbReference>
<dbReference type="InterPro" id="IPR027266">
    <property type="entry name" value="TrmE/GcvT-like"/>
</dbReference>
<evidence type="ECO:0000259" key="6">
    <source>
        <dbReference type="Pfam" id="PF08669"/>
    </source>
</evidence>
<dbReference type="PANTHER" id="PTHR43757">
    <property type="entry name" value="AMINOMETHYLTRANSFERASE"/>
    <property type="match status" value="1"/>
</dbReference>
<feature type="domain" description="GCVT N-terminal" evidence="4">
    <location>
        <begin position="635"/>
        <end position="898"/>
    </location>
</feature>
<dbReference type="Proteomes" id="UP000324927">
    <property type="component" value="Unassembled WGS sequence"/>
</dbReference>
<dbReference type="InterPro" id="IPR041117">
    <property type="entry name" value="SoxA_A3"/>
</dbReference>
<dbReference type="InterPro" id="IPR036188">
    <property type="entry name" value="FAD/NAD-bd_sf"/>
</dbReference>
<comment type="similarity">
    <text evidence="1">Belongs to the GcvT family.</text>
</comment>
<keyword evidence="9" id="KW-1185">Reference proteome</keyword>
<dbReference type="PIRSF" id="PIRSF037980">
    <property type="entry name" value="SoxA"/>
    <property type="match status" value="1"/>
</dbReference>
<evidence type="ECO:0000313" key="9">
    <source>
        <dbReference type="Proteomes" id="UP000324927"/>
    </source>
</evidence>
<dbReference type="InterPro" id="IPR023753">
    <property type="entry name" value="FAD/NAD-binding_dom"/>
</dbReference>
<dbReference type="InterPro" id="IPR013977">
    <property type="entry name" value="GcvT_C"/>
</dbReference>